<comment type="subcellular location">
    <subcellularLocation>
        <location evidence="1">Cell membrane</location>
        <topology evidence="1">Multi-pass membrane protein</topology>
    </subcellularLocation>
</comment>
<dbReference type="Pfam" id="PF07681">
    <property type="entry name" value="DoxX"/>
    <property type="match status" value="1"/>
</dbReference>
<gene>
    <name evidence="8" type="ORF">FHQ07_11710</name>
</gene>
<protein>
    <submittedName>
        <fullName evidence="8">DoxX family protein</fullName>
    </submittedName>
</protein>
<dbReference type="InterPro" id="IPR032808">
    <property type="entry name" value="DoxX"/>
</dbReference>
<evidence type="ECO:0000256" key="4">
    <source>
        <dbReference type="ARBA" id="ARBA00022692"/>
    </source>
</evidence>
<evidence type="ECO:0000256" key="7">
    <source>
        <dbReference type="SAM" id="Phobius"/>
    </source>
</evidence>
<feature type="transmembrane region" description="Helical" evidence="7">
    <location>
        <begin position="109"/>
        <end position="128"/>
    </location>
</feature>
<feature type="transmembrane region" description="Helical" evidence="7">
    <location>
        <begin position="12"/>
        <end position="30"/>
    </location>
</feature>
<dbReference type="AlphaFoldDB" id="A0A5B7ZTG2"/>
<keyword evidence="3" id="KW-1003">Cell membrane</keyword>
<evidence type="ECO:0000256" key="2">
    <source>
        <dbReference type="ARBA" id="ARBA00006679"/>
    </source>
</evidence>
<name>A0A5B7ZTG2_9GAMM</name>
<comment type="similarity">
    <text evidence="2">Belongs to the DoxX family.</text>
</comment>
<evidence type="ECO:0000256" key="6">
    <source>
        <dbReference type="ARBA" id="ARBA00023136"/>
    </source>
</evidence>
<evidence type="ECO:0000313" key="9">
    <source>
        <dbReference type="Proteomes" id="UP000308149"/>
    </source>
</evidence>
<dbReference type="PANTHER" id="PTHR33452">
    <property type="entry name" value="OXIDOREDUCTASE CATD-RELATED"/>
    <property type="match status" value="1"/>
</dbReference>
<feature type="transmembrane region" description="Helical" evidence="7">
    <location>
        <begin position="50"/>
        <end position="69"/>
    </location>
</feature>
<reference evidence="8 9" key="1">
    <citation type="submission" date="2019-06" db="EMBL/GenBank/DDBJ databases">
        <title>Thermomonas aquatica sp. nov., isolated from an industrial wastewater treatment plant.</title>
        <authorList>
            <person name="Jeon J.H."/>
            <person name="Park D.-S."/>
        </authorList>
    </citation>
    <scope>NUCLEOTIDE SEQUENCE [LARGE SCALE GENOMIC DNA]</scope>
    <source>
        <strain evidence="8 9">SY21</strain>
    </source>
</reference>
<evidence type="ECO:0000256" key="1">
    <source>
        <dbReference type="ARBA" id="ARBA00004651"/>
    </source>
</evidence>
<organism evidence="8 9">
    <name type="scientific">Thermomonas aquatica</name>
    <dbReference type="NCBI Taxonomy" id="2202149"/>
    <lineage>
        <taxon>Bacteria</taxon>
        <taxon>Pseudomonadati</taxon>
        <taxon>Pseudomonadota</taxon>
        <taxon>Gammaproteobacteria</taxon>
        <taxon>Lysobacterales</taxon>
        <taxon>Lysobacteraceae</taxon>
        <taxon>Thermomonas</taxon>
    </lineage>
</organism>
<proteinExistence type="inferred from homology"/>
<dbReference type="EMBL" id="CP040871">
    <property type="protein sequence ID" value="QDA57925.1"/>
    <property type="molecule type" value="Genomic_DNA"/>
</dbReference>
<dbReference type="InterPro" id="IPR051907">
    <property type="entry name" value="DoxX-like_oxidoreductase"/>
</dbReference>
<dbReference type="RefSeq" id="WP_139716975.1">
    <property type="nucleotide sequence ID" value="NZ_CP040871.1"/>
</dbReference>
<sequence>MKQTTMDDLGRLALRIALGLLILLHGISKLRNGLGPIEEMVVAHGMPSFVAYGVLVGEVVAPLMLLLGFHARIGGLLIAINMLFAFALVHMGQLAQLNEQGGWALELQGMYLAAGVALALLGPGRYSINQR</sequence>
<keyword evidence="6 7" id="KW-0472">Membrane</keyword>
<dbReference type="Proteomes" id="UP000308149">
    <property type="component" value="Chromosome"/>
</dbReference>
<evidence type="ECO:0000256" key="5">
    <source>
        <dbReference type="ARBA" id="ARBA00022989"/>
    </source>
</evidence>
<keyword evidence="9" id="KW-1185">Reference proteome</keyword>
<dbReference type="OrthoDB" id="280866at2"/>
<dbReference type="KEGG" id="thes:FHQ07_11710"/>
<feature type="transmembrane region" description="Helical" evidence="7">
    <location>
        <begin position="76"/>
        <end position="97"/>
    </location>
</feature>
<evidence type="ECO:0000313" key="8">
    <source>
        <dbReference type="EMBL" id="QDA57925.1"/>
    </source>
</evidence>
<evidence type="ECO:0000256" key="3">
    <source>
        <dbReference type="ARBA" id="ARBA00022475"/>
    </source>
</evidence>
<dbReference type="GO" id="GO:0005886">
    <property type="term" value="C:plasma membrane"/>
    <property type="evidence" value="ECO:0007669"/>
    <property type="project" value="UniProtKB-SubCell"/>
</dbReference>
<dbReference type="PANTHER" id="PTHR33452:SF1">
    <property type="entry name" value="INNER MEMBRANE PROTEIN YPHA-RELATED"/>
    <property type="match status" value="1"/>
</dbReference>
<keyword evidence="4 7" id="KW-0812">Transmembrane</keyword>
<keyword evidence="5 7" id="KW-1133">Transmembrane helix</keyword>
<accession>A0A5B7ZTG2</accession>